<dbReference type="InterPro" id="IPR001283">
    <property type="entry name" value="CRISP-related"/>
</dbReference>
<evidence type="ECO:0000256" key="1">
    <source>
        <dbReference type="SAM" id="SignalP"/>
    </source>
</evidence>
<dbReference type="InterPro" id="IPR035940">
    <property type="entry name" value="CAP_sf"/>
</dbReference>
<dbReference type="PRINTS" id="PR00837">
    <property type="entry name" value="V5TPXLIKE"/>
</dbReference>
<evidence type="ECO:0000313" key="4">
    <source>
        <dbReference type="Proteomes" id="UP001374579"/>
    </source>
</evidence>
<sequence>MASKHIFGGLFLVLAMLCACQAACPADSPYAKLSPSHTRCKDDRGTDIPLTTADIKAIVDKHNEVRAAVSPPAANMQKMVWDEDLAETAAKWARVCTGNHEGLYIDRAEPKLPGVSIGQNMAFSSGFSGMMDAISNSFKKGWLDEKADFTYGQKTSKAVGHYTQMIAATTRLIGCGMADCSAVDNTYKQHKVCNYAVSQSSYVTPYTKASSSCSACPGNCVNKLCDGCPVDKDDCGTWWQYPFPPCRYPSVVTNCPNRCGLCG</sequence>
<gene>
    <name evidence="3" type="ORF">V1264_023354</name>
</gene>
<dbReference type="SMART" id="SM00198">
    <property type="entry name" value="SCP"/>
    <property type="match status" value="1"/>
</dbReference>
<reference evidence="3 4" key="1">
    <citation type="submission" date="2024-02" db="EMBL/GenBank/DDBJ databases">
        <title>Chromosome-scale genome assembly of the rough periwinkle Littorina saxatilis.</title>
        <authorList>
            <person name="De Jode A."/>
            <person name="Faria R."/>
            <person name="Formenti G."/>
            <person name="Sims Y."/>
            <person name="Smith T.P."/>
            <person name="Tracey A."/>
            <person name="Wood J.M.D."/>
            <person name="Zagrodzka Z.B."/>
            <person name="Johannesson K."/>
            <person name="Butlin R.K."/>
            <person name="Leder E.H."/>
        </authorList>
    </citation>
    <scope>NUCLEOTIDE SEQUENCE [LARGE SCALE GENOMIC DNA]</scope>
    <source>
        <strain evidence="3">Snail1</strain>
        <tissue evidence="3">Muscle</tissue>
    </source>
</reference>
<dbReference type="Gene3D" id="3.40.33.10">
    <property type="entry name" value="CAP"/>
    <property type="match status" value="1"/>
</dbReference>
<dbReference type="EMBL" id="JBAMIC010000011">
    <property type="protein sequence ID" value="KAK7100393.1"/>
    <property type="molecule type" value="Genomic_DNA"/>
</dbReference>
<protein>
    <recommendedName>
        <fullName evidence="2">SCP domain-containing protein</fullName>
    </recommendedName>
</protein>
<organism evidence="3 4">
    <name type="scientific">Littorina saxatilis</name>
    <dbReference type="NCBI Taxonomy" id="31220"/>
    <lineage>
        <taxon>Eukaryota</taxon>
        <taxon>Metazoa</taxon>
        <taxon>Spiralia</taxon>
        <taxon>Lophotrochozoa</taxon>
        <taxon>Mollusca</taxon>
        <taxon>Gastropoda</taxon>
        <taxon>Caenogastropoda</taxon>
        <taxon>Littorinimorpha</taxon>
        <taxon>Littorinoidea</taxon>
        <taxon>Littorinidae</taxon>
        <taxon>Littorina</taxon>
    </lineage>
</organism>
<feature type="signal peptide" evidence="1">
    <location>
        <begin position="1"/>
        <end position="22"/>
    </location>
</feature>
<feature type="chain" id="PRO_5043018009" description="SCP domain-containing protein" evidence="1">
    <location>
        <begin position="23"/>
        <end position="263"/>
    </location>
</feature>
<dbReference type="Pfam" id="PF00188">
    <property type="entry name" value="CAP"/>
    <property type="match status" value="1"/>
</dbReference>
<comment type="caution">
    <text evidence="3">The sequence shown here is derived from an EMBL/GenBank/DDBJ whole genome shotgun (WGS) entry which is preliminary data.</text>
</comment>
<evidence type="ECO:0000259" key="2">
    <source>
        <dbReference type="SMART" id="SM00198"/>
    </source>
</evidence>
<feature type="domain" description="SCP" evidence="2">
    <location>
        <begin position="53"/>
        <end position="198"/>
    </location>
</feature>
<dbReference type="PROSITE" id="PS51257">
    <property type="entry name" value="PROKAR_LIPOPROTEIN"/>
    <property type="match status" value="1"/>
</dbReference>
<accession>A0AAN9B7X8</accession>
<dbReference type="AlphaFoldDB" id="A0AAN9B7X8"/>
<dbReference type="SUPFAM" id="SSF55797">
    <property type="entry name" value="PR-1-like"/>
    <property type="match status" value="1"/>
</dbReference>
<proteinExistence type="predicted"/>
<keyword evidence="4" id="KW-1185">Reference proteome</keyword>
<dbReference type="InterPro" id="IPR002413">
    <property type="entry name" value="V5_allergen-like"/>
</dbReference>
<name>A0AAN9B7X8_9CAEN</name>
<dbReference type="InterPro" id="IPR014044">
    <property type="entry name" value="CAP_dom"/>
</dbReference>
<dbReference type="PANTHER" id="PTHR10334">
    <property type="entry name" value="CYSTEINE-RICH SECRETORY PROTEIN-RELATED"/>
    <property type="match status" value="1"/>
</dbReference>
<dbReference type="PRINTS" id="PR00838">
    <property type="entry name" value="V5ALLERGEN"/>
</dbReference>
<evidence type="ECO:0000313" key="3">
    <source>
        <dbReference type="EMBL" id="KAK7100393.1"/>
    </source>
</evidence>
<dbReference type="Proteomes" id="UP001374579">
    <property type="component" value="Unassembled WGS sequence"/>
</dbReference>
<keyword evidence="1" id="KW-0732">Signal</keyword>